<dbReference type="Proteomes" id="UP000266273">
    <property type="component" value="Unassembled WGS sequence"/>
</dbReference>
<gene>
    <name evidence="1" type="ORF">BXY53_1768</name>
</gene>
<evidence type="ECO:0000313" key="1">
    <source>
        <dbReference type="EMBL" id="RIA56662.1"/>
    </source>
</evidence>
<organism evidence="1 2">
    <name type="scientific">Dichotomicrobium thermohalophilum</name>
    <dbReference type="NCBI Taxonomy" id="933063"/>
    <lineage>
        <taxon>Bacteria</taxon>
        <taxon>Pseudomonadati</taxon>
        <taxon>Pseudomonadota</taxon>
        <taxon>Alphaproteobacteria</taxon>
        <taxon>Hyphomicrobiales</taxon>
        <taxon>Hyphomicrobiaceae</taxon>
        <taxon>Dichotomicrobium</taxon>
    </lineage>
</organism>
<dbReference type="InterPro" id="IPR006356">
    <property type="entry name" value="HAD-SF_hydro_IIA_hyp3"/>
</dbReference>
<protein>
    <submittedName>
        <fullName evidence="1">HAD superfamily hydrolase (TIGR01459 family)</fullName>
    </submittedName>
</protein>
<dbReference type="NCBIfam" id="TIGR01460">
    <property type="entry name" value="HAD-SF-IIA"/>
    <property type="match status" value="1"/>
</dbReference>
<dbReference type="GO" id="GO:0005737">
    <property type="term" value="C:cytoplasm"/>
    <property type="evidence" value="ECO:0007669"/>
    <property type="project" value="TreeGrafter"/>
</dbReference>
<dbReference type="InterPro" id="IPR023214">
    <property type="entry name" value="HAD_sf"/>
</dbReference>
<dbReference type="PANTHER" id="PTHR19288:SF90">
    <property type="entry name" value="OS08G0542600 PROTEIN"/>
    <property type="match status" value="1"/>
</dbReference>
<keyword evidence="2" id="KW-1185">Reference proteome</keyword>
<dbReference type="PANTHER" id="PTHR19288">
    <property type="entry name" value="4-NITROPHENYLPHOSPHATASE-RELATED"/>
    <property type="match status" value="1"/>
</dbReference>
<dbReference type="NCBIfam" id="TIGR01459">
    <property type="entry name" value="HAD-SF-IIA-hyp4"/>
    <property type="match status" value="1"/>
</dbReference>
<dbReference type="Pfam" id="PF13344">
    <property type="entry name" value="Hydrolase_6"/>
    <property type="match status" value="1"/>
</dbReference>
<dbReference type="Pfam" id="PF13242">
    <property type="entry name" value="Hydrolase_like"/>
    <property type="match status" value="1"/>
</dbReference>
<dbReference type="RefSeq" id="WP_119061845.1">
    <property type="nucleotide sequence ID" value="NZ_QXDF01000001.1"/>
</dbReference>
<keyword evidence="1" id="KW-0378">Hydrolase</keyword>
<proteinExistence type="predicted"/>
<dbReference type="SUPFAM" id="SSF56784">
    <property type="entry name" value="HAD-like"/>
    <property type="match status" value="1"/>
</dbReference>
<dbReference type="InterPro" id="IPR036412">
    <property type="entry name" value="HAD-like_sf"/>
</dbReference>
<dbReference type="InterPro" id="IPR006357">
    <property type="entry name" value="HAD-SF_hydro_IIA"/>
</dbReference>
<sequence length="289" mass="30908">MNETPPDIPVIDHIAPLAAGYAAWFCDVWGVIHNGITPHDSAVQACESYRQQGGTVVLLSNSPRHSGGVAKQLDQIGVSRASYDILVTSGDVARAQMERRGGDKVFLLGPERDRPMLNGLDIELTGPDEAEVVLCSGLFDDETETPDDYSELFARLRSRGLPMICANPDLMVERGDRLIYCAGALAKAYGEMGGEVVYTGKPHPPIYDLARERLSEVAGATPDSAILAIGDGVRTDIAGAIAEGLDSVFVASGLHVDMDESDALDSAAIAALFADTQQKPLAAMKRLRW</sequence>
<dbReference type="AlphaFoldDB" id="A0A397Q6E9"/>
<reference evidence="1 2" key="1">
    <citation type="submission" date="2018-08" db="EMBL/GenBank/DDBJ databases">
        <title>Genomic Encyclopedia of Archaeal and Bacterial Type Strains, Phase II (KMG-II): from individual species to whole genera.</title>
        <authorList>
            <person name="Goeker M."/>
        </authorList>
    </citation>
    <scope>NUCLEOTIDE SEQUENCE [LARGE SCALE GENOMIC DNA]</scope>
    <source>
        <strain evidence="1 2">DSM 5002</strain>
    </source>
</reference>
<evidence type="ECO:0000313" key="2">
    <source>
        <dbReference type="Proteomes" id="UP000266273"/>
    </source>
</evidence>
<accession>A0A397Q6E9</accession>
<dbReference type="Gene3D" id="3.40.50.1000">
    <property type="entry name" value="HAD superfamily/HAD-like"/>
    <property type="match status" value="2"/>
</dbReference>
<dbReference type="EMBL" id="QXDF01000001">
    <property type="protein sequence ID" value="RIA56662.1"/>
    <property type="molecule type" value="Genomic_DNA"/>
</dbReference>
<dbReference type="CDD" id="cd07525">
    <property type="entry name" value="HAD_like"/>
    <property type="match status" value="1"/>
</dbReference>
<comment type="caution">
    <text evidence="1">The sequence shown here is derived from an EMBL/GenBank/DDBJ whole genome shotgun (WGS) entry which is preliminary data.</text>
</comment>
<dbReference type="OrthoDB" id="9791073at2"/>
<dbReference type="GO" id="GO:0016791">
    <property type="term" value="F:phosphatase activity"/>
    <property type="evidence" value="ECO:0007669"/>
    <property type="project" value="TreeGrafter"/>
</dbReference>
<name>A0A397Q6E9_9HYPH</name>